<reference evidence="2 3" key="1">
    <citation type="journal article" date="2019" name="Sci. Rep.">
        <title>Sulfobacillus thermotolerans: new insights into resistance and metabolic capacities of acidophilic chemolithotrophs.</title>
        <authorList>
            <person name="Panyushkina A.E."/>
            <person name="Babenko V.V."/>
            <person name="Nikitina A.S."/>
            <person name="Selezneva O.V."/>
            <person name="Tsaplina I.A."/>
            <person name="Letarova M.A."/>
            <person name="Kostryukova E.S."/>
            <person name="Letarov A.V."/>
        </authorList>
    </citation>
    <scope>NUCLEOTIDE SEQUENCE [LARGE SCALE GENOMIC DNA]</scope>
    <source>
        <strain evidence="2 3">Kr1</strain>
    </source>
</reference>
<evidence type="ECO:0000256" key="1">
    <source>
        <dbReference type="SAM" id="MobiDB-lite"/>
    </source>
</evidence>
<protein>
    <recommendedName>
        <fullName evidence="4">Cytosolic protein</fullName>
    </recommendedName>
</protein>
<evidence type="ECO:0000313" key="3">
    <source>
        <dbReference type="Proteomes" id="UP000325292"/>
    </source>
</evidence>
<keyword evidence="3" id="KW-1185">Reference proteome</keyword>
<feature type="region of interest" description="Disordered" evidence="1">
    <location>
        <begin position="82"/>
        <end position="111"/>
    </location>
</feature>
<feature type="compositionally biased region" description="Basic and acidic residues" evidence="1">
    <location>
        <begin position="82"/>
        <end position="103"/>
    </location>
</feature>
<name>A0ABM6RVS5_9FIRM</name>
<evidence type="ECO:0008006" key="4">
    <source>
        <dbReference type="Google" id="ProtNLM"/>
    </source>
</evidence>
<organism evidence="2 3">
    <name type="scientific">Sulfobacillus thermotolerans</name>
    <dbReference type="NCBI Taxonomy" id="338644"/>
    <lineage>
        <taxon>Bacteria</taxon>
        <taxon>Bacillati</taxon>
        <taxon>Bacillota</taxon>
        <taxon>Clostridia</taxon>
        <taxon>Eubacteriales</taxon>
        <taxon>Clostridiales Family XVII. Incertae Sedis</taxon>
        <taxon>Sulfobacillus</taxon>
    </lineage>
</organism>
<accession>A0ABM6RVS5</accession>
<gene>
    <name evidence="2" type="ORF">BXT84_13720</name>
</gene>
<dbReference type="Proteomes" id="UP000325292">
    <property type="component" value="Chromosome"/>
</dbReference>
<proteinExistence type="predicted"/>
<dbReference type="EMBL" id="CP019454">
    <property type="protein sequence ID" value="AUW95601.1"/>
    <property type="molecule type" value="Genomic_DNA"/>
</dbReference>
<sequence>MGANNYAEWQLVAEQFSTQMQWCSDHLSVWVKHMGATDTSGGTKAFERAVMALEMAQSEMAKAAKMFYDEQLHEHVHVEAFNVHEESSSGHTHAPDDDSEQHPHPHSHVHA</sequence>
<evidence type="ECO:0000313" key="2">
    <source>
        <dbReference type="EMBL" id="AUW95601.1"/>
    </source>
</evidence>